<name>A0A9D3YCL4_DREPO</name>
<dbReference type="PANTHER" id="PTHR47018">
    <property type="entry name" value="CXC DOMAIN-CONTAINING PROTEIN-RELATED"/>
    <property type="match status" value="1"/>
</dbReference>
<reference evidence="1" key="1">
    <citation type="journal article" date="2019" name="bioRxiv">
        <title>The Genome of the Zebra Mussel, Dreissena polymorpha: A Resource for Invasive Species Research.</title>
        <authorList>
            <person name="McCartney M.A."/>
            <person name="Auch B."/>
            <person name="Kono T."/>
            <person name="Mallez S."/>
            <person name="Zhang Y."/>
            <person name="Obille A."/>
            <person name="Becker A."/>
            <person name="Abrahante J.E."/>
            <person name="Garbe J."/>
            <person name="Badalamenti J.P."/>
            <person name="Herman A."/>
            <person name="Mangelson H."/>
            <person name="Liachko I."/>
            <person name="Sullivan S."/>
            <person name="Sone E.D."/>
            <person name="Koren S."/>
            <person name="Silverstein K.A.T."/>
            <person name="Beckman K.B."/>
            <person name="Gohl D.M."/>
        </authorList>
    </citation>
    <scope>NUCLEOTIDE SEQUENCE</scope>
    <source>
        <strain evidence="1">Duluth1</strain>
        <tissue evidence="1">Whole animal</tissue>
    </source>
</reference>
<evidence type="ECO:0000313" key="1">
    <source>
        <dbReference type="EMBL" id="KAH3696059.1"/>
    </source>
</evidence>
<reference evidence="1" key="2">
    <citation type="submission" date="2020-11" db="EMBL/GenBank/DDBJ databases">
        <authorList>
            <person name="McCartney M.A."/>
            <person name="Auch B."/>
            <person name="Kono T."/>
            <person name="Mallez S."/>
            <person name="Becker A."/>
            <person name="Gohl D.M."/>
            <person name="Silverstein K.A.T."/>
            <person name="Koren S."/>
            <person name="Bechman K.B."/>
            <person name="Herman A."/>
            <person name="Abrahante J.E."/>
            <person name="Garbe J."/>
        </authorList>
    </citation>
    <scope>NUCLEOTIDE SEQUENCE</scope>
    <source>
        <strain evidence="1">Duluth1</strain>
        <tissue evidence="1">Whole animal</tissue>
    </source>
</reference>
<evidence type="ECO:0000313" key="2">
    <source>
        <dbReference type="Proteomes" id="UP000828390"/>
    </source>
</evidence>
<keyword evidence="2" id="KW-1185">Reference proteome</keyword>
<dbReference type="Proteomes" id="UP000828390">
    <property type="component" value="Unassembled WGS sequence"/>
</dbReference>
<organism evidence="1 2">
    <name type="scientific">Dreissena polymorpha</name>
    <name type="common">Zebra mussel</name>
    <name type="synonym">Mytilus polymorpha</name>
    <dbReference type="NCBI Taxonomy" id="45954"/>
    <lineage>
        <taxon>Eukaryota</taxon>
        <taxon>Metazoa</taxon>
        <taxon>Spiralia</taxon>
        <taxon>Lophotrochozoa</taxon>
        <taxon>Mollusca</taxon>
        <taxon>Bivalvia</taxon>
        <taxon>Autobranchia</taxon>
        <taxon>Heteroconchia</taxon>
        <taxon>Euheterodonta</taxon>
        <taxon>Imparidentia</taxon>
        <taxon>Neoheterodontei</taxon>
        <taxon>Myida</taxon>
        <taxon>Dreissenoidea</taxon>
        <taxon>Dreissenidae</taxon>
        <taxon>Dreissena</taxon>
    </lineage>
</organism>
<proteinExistence type="predicted"/>
<dbReference type="EMBL" id="JAIWYP010000016">
    <property type="protein sequence ID" value="KAH3696059.1"/>
    <property type="molecule type" value="Genomic_DNA"/>
</dbReference>
<comment type="caution">
    <text evidence="1">The sequence shown here is derived from an EMBL/GenBank/DDBJ whole genome shotgun (WGS) entry which is preliminary data.</text>
</comment>
<accession>A0A9D3YCL4</accession>
<protein>
    <submittedName>
        <fullName evidence="1">Uncharacterized protein</fullName>
    </submittedName>
</protein>
<dbReference type="AlphaFoldDB" id="A0A9D3YCL4"/>
<gene>
    <name evidence="1" type="ORF">DPMN_083522</name>
</gene>
<sequence length="68" mass="8055">MLPWLMVHDHTNYARWGPVYLADIKAKEYAEYEVFTEFIEGHFVFRLKEKAFNGVPVDQATEVHKQNV</sequence>